<protein>
    <submittedName>
        <fullName evidence="2">ZP domain-containing protein</fullName>
    </submittedName>
</protein>
<sequence>MAIQALASIVLIVFSTSTTISGATPFNPTLEWTCELSSIFVAIRTSSPFNGIAHSKDESLNCTTIGNGTTVTKLIIPLGADNNQCGVKFNKDTGLYWVDIEVHEHKLLILEQDRLFNVTCDKNAISLKIGNDDGDHLIGNDDANSTDAFLSSSTNSILLPTIEFNLELVPNDDSKTFEILSDHDVEYGQSYTMNISFKSEYDKNEYEADDTAVELVDSHGCSINKKLMTDFVYKNGYATAKIPSMFRFPNSKTMKFECKLSICQEIQVCRPNCDRKMDDPIIAEVEDAEMIAHLLGMDDESVQSAVTDPMQSVDEKPTKSTSTIVHVLDRREIPLRNDVTTKPGNDITSTECFASDEILSLYAILFGLALVLALSVVFNIWCCLCCRKKKAEKEKRRKSYLFQNECWITGNPTVEITKDVNHITSTECFASDEILSLYAILFGLALALALSVVFNIWCCLCCRKKKAEKEKRRKSYLFQNECWITGNPTVEITKDVNQEAALAAYLAERRPSVGSYATVKQRFSARPMSQAVPPMQYMEMQEPSTTFRPINQAPSPPQPPRLSVYDHPSQNLSTFRQSVSADSSSGTSTWSPGRNSQVDTSREASSIL</sequence>
<organism evidence="1 2">
    <name type="scientific">Panagrolaimus sp. PS1159</name>
    <dbReference type="NCBI Taxonomy" id="55785"/>
    <lineage>
        <taxon>Eukaryota</taxon>
        <taxon>Metazoa</taxon>
        <taxon>Ecdysozoa</taxon>
        <taxon>Nematoda</taxon>
        <taxon>Chromadorea</taxon>
        <taxon>Rhabditida</taxon>
        <taxon>Tylenchina</taxon>
        <taxon>Panagrolaimomorpha</taxon>
        <taxon>Panagrolaimoidea</taxon>
        <taxon>Panagrolaimidae</taxon>
        <taxon>Panagrolaimus</taxon>
    </lineage>
</organism>
<reference evidence="2" key="1">
    <citation type="submission" date="2022-11" db="UniProtKB">
        <authorList>
            <consortium name="WormBaseParasite"/>
        </authorList>
    </citation>
    <scope>IDENTIFICATION</scope>
</reference>
<name>A0AC35FTM7_9BILA</name>
<evidence type="ECO:0000313" key="2">
    <source>
        <dbReference type="WBParaSite" id="PS1159_v2.g2083.t2"/>
    </source>
</evidence>
<accession>A0AC35FTM7</accession>
<proteinExistence type="predicted"/>
<dbReference type="Proteomes" id="UP000887580">
    <property type="component" value="Unplaced"/>
</dbReference>
<evidence type="ECO:0000313" key="1">
    <source>
        <dbReference type="Proteomes" id="UP000887580"/>
    </source>
</evidence>
<dbReference type="WBParaSite" id="PS1159_v2.g2083.t2">
    <property type="protein sequence ID" value="PS1159_v2.g2083.t2"/>
    <property type="gene ID" value="PS1159_v2.g2083"/>
</dbReference>